<dbReference type="SUPFAM" id="SSF50341">
    <property type="entry name" value="CheW-like"/>
    <property type="match status" value="3"/>
</dbReference>
<accession>A0A2W5V4Z1</accession>
<protein>
    <recommendedName>
        <fullName evidence="1">CheW-like domain-containing protein</fullName>
    </recommendedName>
</protein>
<dbReference type="AlphaFoldDB" id="A0A2W5V4Z1"/>
<dbReference type="InterPro" id="IPR036061">
    <property type="entry name" value="CheW-like_dom_sf"/>
</dbReference>
<proteinExistence type="predicted"/>
<name>A0A2W5V4Z1_9CAUL</name>
<evidence type="ECO:0000259" key="1">
    <source>
        <dbReference type="PROSITE" id="PS50851"/>
    </source>
</evidence>
<dbReference type="SMART" id="SM00260">
    <property type="entry name" value="CheW"/>
    <property type="match status" value="3"/>
</dbReference>
<reference evidence="2 3" key="1">
    <citation type="submission" date="2017-08" db="EMBL/GenBank/DDBJ databases">
        <title>Infants hospitalized years apart are colonized by the same room-sourced microbial strains.</title>
        <authorList>
            <person name="Brooks B."/>
            <person name="Olm M.R."/>
            <person name="Firek B.A."/>
            <person name="Baker R."/>
            <person name="Thomas B.C."/>
            <person name="Morowitz M.J."/>
            <person name="Banfield J.F."/>
        </authorList>
    </citation>
    <scope>NUCLEOTIDE SEQUENCE [LARGE SCALE GENOMIC DNA]</scope>
    <source>
        <strain evidence="2">S2_003_000_R2_4</strain>
    </source>
</reference>
<evidence type="ECO:0000313" key="3">
    <source>
        <dbReference type="Proteomes" id="UP000249393"/>
    </source>
</evidence>
<dbReference type="Pfam" id="PF01584">
    <property type="entry name" value="CheW"/>
    <property type="match status" value="3"/>
</dbReference>
<dbReference type="Gene3D" id="2.30.30.40">
    <property type="entry name" value="SH3 Domains"/>
    <property type="match status" value="2"/>
</dbReference>
<dbReference type="Gene3D" id="2.40.50.180">
    <property type="entry name" value="CheA-289, Domain 4"/>
    <property type="match status" value="3"/>
</dbReference>
<sequence>MAASARQRLTVRAGDTTLWIDASSIVEVVRTPRLTRTPHGPPSLLGLAQHRGGVLPVISTSELLGVAGARPERVVVLGRGAPIGLAVDAVGELESAALLGEPEGARRVLENQDGTSRLDLDEALLAHFEPFSLAGRQAARRDAARPAQLTQTQSAARSFLSFWVSGQIYAVPLQDVREVADAERALSASGAARDTVEFRGSILPVIVLGDRLGLAAAATAKRLIIVGVGAGALAMVVDQIGAVIRLDDARVGKAPSLFNRRDDQAVIASVLRMPDGKGVISVLSVDSLIGDSFTQSAGGAATPNGSTSAEGRSSELGSRRALIVGSGSELRGLPMEMVREVIRRPTRLARPPRSPSKLQGVINLRGRVIPVIRDWAGPSVSGDPAYIVVASISERWLGLLTDRVVGVVDAPWETSMLERTRGGNSPFQGVIGHGGATVPLIDPDALRRSAETDLASHTGRGKASH</sequence>
<dbReference type="GO" id="GO:0007165">
    <property type="term" value="P:signal transduction"/>
    <property type="evidence" value="ECO:0007669"/>
    <property type="project" value="InterPro"/>
</dbReference>
<dbReference type="Proteomes" id="UP000249393">
    <property type="component" value="Unassembled WGS sequence"/>
</dbReference>
<evidence type="ECO:0000313" key="2">
    <source>
        <dbReference type="EMBL" id="PZR34880.1"/>
    </source>
</evidence>
<comment type="caution">
    <text evidence="2">The sequence shown here is derived from an EMBL/GenBank/DDBJ whole genome shotgun (WGS) entry which is preliminary data.</text>
</comment>
<dbReference type="InterPro" id="IPR002545">
    <property type="entry name" value="CheW-lke_dom"/>
</dbReference>
<dbReference type="InterPro" id="IPR039315">
    <property type="entry name" value="CheW"/>
</dbReference>
<gene>
    <name evidence="2" type="ORF">DI526_08820</name>
</gene>
<dbReference type="PANTHER" id="PTHR22617">
    <property type="entry name" value="CHEMOTAXIS SENSOR HISTIDINE KINASE-RELATED"/>
    <property type="match status" value="1"/>
</dbReference>
<organism evidence="2 3">
    <name type="scientific">Caulobacter segnis</name>
    <dbReference type="NCBI Taxonomy" id="88688"/>
    <lineage>
        <taxon>Bacteria</taxon>
        <taxon>Pseudomonadati</taxon>
        <taxon>Pseudomonadota</taxon>
        <taxon>Alphaproteobacteria</taxon>
        <taxon>Caulobacterales</taxon>
        <taxon>Caulobacteraceae</taxon>
        <taxon>Caulobacter</taxon>
    </lineage>
</organism>
<dbReference type="GO" id="GO:0006935">
    <property type="term" value="P:chemotaxis"/>
    <property type="evidence" value="ECO:0007669"/>
    <property type="project" value="InterPro"/>
</dbReference>
<feature type="domain" description="CheW-like" evidence="1">
    <location>
        <begin position="5"/>
        <end position="139"/>
    </location>
</feature>
<dbReference type="GO" id="GO:0005829">
    <property type="term" value="C:cytosol"/>
    <property type="evidence" value="ECO:0007669"/>
    <property type="project" value="TreeGrafter"/>
</dbReference>
<feature type="domain" description="CheW-like" evidence="1">
    <location>
        <begin position="318"/>
        <end position="452"/>
    </location>
</feature>
<dbReference type="EMBL" id="QFQZ01000021">
    <property type="protein sequence ID" value="PZR34880.1"/>
    <property type="molecule type" value="Genomic_DNA"/>
</dbReference>
<dbReference type="PANTHER" id="PTHR22617:SF23">
    <property type="entry name" value="CHEMOTAXIS PROTEIN CHEW"/>
    <property type="match status" value="1"/>
</dbReference>
<dbReference type="PROSITE" id="PS50851">
    <property type="entry name" value="CHEW"/>
    <property type="match status" value="3"/>
</dbReference>
<dbReference type="RefSeq" id="WP_304276666.1">
    <property type="nucleotide sequence ID" value="NZ_QFQZ01000021.1"/>
</dbReference>
<feature type="domain" description="CheW-like" evidence="1">
    <location>
        <begin position="156"/>
        <end position="294"/>
    </location>
</feature>